<accession>A0A9I9DR33</accession>
<organism evidence="2">
    <name type="scientific">Cucumis melo</name>
    <name type="common">Muskmelon</name>
    <dbReference type="NCBI Taxonomy" id="3656"/>
    <lineage>
        <taxon>Eukaryota</taxon>
        <taxon>Viridiplantae</taxon>
        <taxon>Streptophyta</taxon>
        <taxon>Embryophyta</taxon>
        <taxon>Tracheophyta</taxon>
        <taxon>Spermatophyta</taxon>
        <taxon>Magnoliopsida</taxon>
        <taxon>eudicotyledons</taxon>
        <taxon>Gunneridae</taxon>
        <taxon>Pentapetalae</taxon>
        <taxon>rosids</taxon>
        <taxon>fabids</taxon>
        <taxon>Cucurbitales</taxon>
        <taxon>Cucurbitaceae</taxon>
        <taxon>Benincaseae</taxon>
        <taxon>Cucumis</taxon>
    </lineage>
</organism>
<dbReference type="Gramene" id="MELO3C021862.2.1">
    <property type="protein sequence ID" value="MELO3C021862.2.1"/>
    <property type="gene ID" value="MELO3C021862.2"/>
</dbReference>
<protein>
    <submittedName>
        <fullName evidence="2">Uncharacterized protein</fullName>
    </submittedName>
</protein>
<name>A0A9I9DR33_CUCME</name>
<feature type="compositionally biased region" description="Polar residues" evidence="1">
    <location>
        <begin position="30"/>
        <end position="39"/>
    </location>
</feature>
<proteinExistence type="predicted"/>
<evidence type="ECO:0000256" key="1">
    <source>
        <dbReference type="SAM" id="MobiDB-lite"/>
    </source>
</evidence>
<reference evidence="2" key="1">
    <citation type="submission" date="2023-03" db="UniProtKB">
        <authorList>
            <consortium name="EnsemblPlants"/>
        </authorList>
    </citation>
    <scope>IDENTIFICATION</scope>
</reference>
<feature type="region of interest" description="Disordered" evidence="1">
    <location>
        <begin position="15"/>
        <end position="91"/>
    </location>
</feature>
<dbReference type="EnsemblPlants" id="MELO3C021862.2.1">
    <property type="protein sequence ID" value="MELO3C021862.2.1"/>
    <property type="gene ID" value="MELO3C021862.2"/>
</dbReference>
<feature type="compositionally biased region" description="Basic residues" evidence="1">
    <location>
        <begin position="56"/>
        <end position="67"/>
    </location>
</feature>
<sequence>MVVEITTKFTITPLPNTHSDLQQERGSAALTESTTTCKSSDFERDSRTRMCGSNGKAKHGSNARLKGRSTPAQRRASHATNSGLDLNNATL</sequence>
<feature type="compositionally biased region" description="Polar residues" evidence="1">
    <location>
        <begin position="78"/>
        <end position="91"/>
    </location>
</feature>
<dbReference type="AlphaFoldDB" id="A0A9I9DR33"/>
<evidence type="ECO:0000313" key="2">
    <source>
        <dbReference type="EnsemblPlants" id="MELO3C021862.2.1"/>
    </source>
</evidence>